<evidence type="ECO:0000313" key="5">
    <source>
        <dbReference type="Proteomes" id="UP000231553"/>
    </source>
</evidence>
<keyword evidence="5" id="KW-1185">Reference proteome</keyword>
<sequence>MCAASISIRPLQAQDRPVWAEMWQAYLAFYETSVPQAVYDSTFARLLGDDPQDFSGLIAEVDGAPAGLVHFLFHRHAWKIENVCYLQDLFARPEFRGTGVGRALIQAVYDVADANGTPAVYWLTQDFNTTARRLYDRIGVKTPFIRYNRP</sequence>
<reference evidence="4 5" key="1">
    <citation type="journal article" date="2018" name="Int. J. Syst. Evol. Microbiol.">
        <title>Pseudooceanicola lipolyticus sp. nov., a marine alphaproteobacterium, reclassification of Oceanicola flagellatus as Pseudooceanicola flagellatus comb. nov. and emended description of the genus Pseudooceanicola.</title>
        <authorList>
            <person name="Huang M.-M."/>
            <person name="Guo L.-L."/>
            <person name="Wu Y.-H."/>
            <person name="Lai Q.-L."/>
            <person name="Shao Z.-Z."/>
            <person name="Wang C.-S."/>
            <person name="Wu M."/>
            <person name="Xu X.-W."/>
        </authorList>
    </citation>
    <scope>NUCLEOTIDE SEQUENCE [LARGE SCALE GENOMIC DNA]</scope>
    <source>
        <strain evidence="4 5">157</strain>
    </source>
</reference>
<dbReference type="Gene3D" id="3.40.630.30">
    <property type="match status" value="1"/>
</dbReference>
<dbReference type="OrthoDB" id="9805924at2"/>
<proteinExistence type="predicted"/>
<dbReference type="InterPro" id="IPR051016">
    <property type="entry name" value="Diverse_Substrate_AcTransf"/>
</dbReference>
<comment type="caution">
    <text evidence="4">The sequence shown here is derived from an EMBL/GenBank/DDBJ whole genome shotgun (WGS) entry which is preliminary data.</text>
</comment>
<evidence type="ECO:0000256" key="1">
    <source>
        <dbReference type="ARBA" id="ARBA00022679"/>
    </source>
</evidence>
<keyword evidence="1 4" id="KW-0808">Transferase</keyword>
<dbReference type="GO" id="GO:0008080">
    <property type="term" value="F:N-acetyltransferase activity"/>
    <property type="evidence" value="ECO:0007669"/>
    <property type="project" value="TreeGrafter"/>
</dbReference>
<dbReference type="SUPFAM" id="SSF55729">
    <property type="entry name" value="Acyl-CoA N-acyltransferases (Nat)"/>
    <property type="match status" value="1"/>
</dbReference>
<accession>A0A2M8J1B1</accession>
<keyword evidence="2" id="KW-0012">Acyltransferase</keyword>
<dbReference type="PROSITE" id="PS51186">
    <property type="entry name" value="GNAT"/>
    <property type="match status" value="1"/>
</dbReference>
<dbReference type="CDD" id="cd04301">
    <property type="entry name" value="NAT_SF"/>
    <property type="match status" value="1"/>
</dbReference>
<organism evidence="4 5">
    <name type="scientific">Pseudooceanicola lipolyticus</name>
    <dbReference type="NCBI Taxonomy" id="2029104"/>
    <lineage>
        <taxon>Bacteria</taxon>
        <taxon>Pseudomonadati</taxon>
        <taxon>Pseudomonadota</taxon>
        <taxon>Alphaproteobacteria</taxon>
        <taxon>Rhodobacterales</taxon>
        <taxon>Paracoccaceae</taxon>
        <taxon>Pseudooceanicola</taxon>
    </lineage>
</organism>
<dbReference type="Pfam" id="PF00583">
    <property type="entry name" value="Acetyltransf_1"/>
    <property type="match status" value="1"/>
</dbReference>
<evidence type="ECO:0000256" key="2">
    <source>
        <dbReference type="ARBA" id="ARBA00023315"/>
    </source>
</evidence>
<dbReference type="PANTHER" id="PTHR10545">
    <property type="entry name" value="DIAMINE N-ACETYLTRANSFERASE"/>
    <property type="match status" value="1"/>
</dbReference>
<name>A0A2M8J1B1_9RHOB</name>
<evidence type="ECO:0000313" key="4">
    <source>
        <dbReference type="EMBL" id="PJE36573.1"/>
    </source>
</evidence>
<dbReference type="RefSeq" id="WP_100162599.1">
    <property type="nucleotide sequence ID" value="NZ_PGTB01000037.1"/>
</dbReference>
<dbReference type="InterPro" id="IPR016181">
    <property type="entry name" value="Acyl_CoA_acyltransferase"/>
</dbReference>
<gene>
    <name evidence="4" type="ORF">CVM52_11285</name>
</gene>
<dbReference type="AlphaFoldDB" id="A0A2M8J1B1"/>
<dbReference type="PANTHER" id="PTHR10545:SF42">
    <property type="entry name" value="ACETYLTRANSFERASE"/>
    <property type="match status" value="1"/>
</dbReference>
<protein>
    <submittedName>
        <fullName evidence="4">GNAT family N-acetyltransferase</fullName>
    </submittedName>
</protein>
<dbReference type="InterPro" id="IPR000182">
    <property type="entry name" value="GNAT_dom"/>
</dbReference>
<dbReference type="EMBL" id="PGTB01000037">
    <property type="protein sequence ID" value="PJE36573.1"/>
    <property type="molecule type" value="Genomic_DNA"/>
</dbReference>
<dbReference type="Proteomes" id="UP000231553">
    <property type="component" value="Unassembled WGS sequence"/>
</dbReference>
<feature type="domain" description="N-acetyltransferase" evidence="3">
    <location>
        <begin position="6"/>
        <end position="150"/>
    </location>
</feature>
<evidence type="ECO:0000259" key="3">
    <source>
        <dbReference type="PROSITE" id="PS51186"/>
    </source>
</evidence>